<keyword evidence="2" id="KW-0695">RNA-directed DNA polymerase</keyword>
<reference evidence="2" key="1">
    <citation type="journal article" date="2017" name="Nature">
        <title>The sunflower genome provides insights into oil metabolism, flowering and Asterid evolution.</title>
        <authorList>
            <person name="Badouin H."/>
            <person name="Gouzy J."/>
            <person name="Grassa C.J."/>
            <person name="Murat F."/>
            <person name="Staton S.E."/>
            <person name="Cottret L."/>
            <person name="Lelandais-Briere C."/>
            <person name="Owens G.L."/>
            <person name="Carrere S."/>
            <person name="Mayjonade B."/>
            <person name="Legrand L."/>
            <person name="Gill N."/>
            <person name="Kane N.C."/>
            <person name="Bowers J.E."/>
            <person name="Hubner S."/>
            <person name="Bellec A."/>
            <person name="Berard A."/>
            <person name="Berges H."/>
            <person name="Blanchet N."/>
            <person name="Boniface M.C."/>
            <person name="Brunel D."/>
            <person name="Catrice O."/>
            <person name="Chaidir N."/>
            <person name="Claudel C."/>
            <person name="Donnadieu C."/>
            <person name="Faraut T."/>
            <person name="Fievet G."/>
            <person name="Helmstetter N."/>
            <person name="King M."/>
            <person name="Knapp S.J."/>
            <person name="Lai Z."/>
            <person name="Le Paslier M.C."/>
            <person name="Lippi Y."/>
            <person name="Lorenzon L."/>
            <person name="Mandel J.R."/>
            <person name="Marage G."/>
            <person name="Marchand G."/>
            <person name="Marquand E."/>
            <person name="Bret-Mestries E."/>
            <person name="Morien E."/>
            <person name="Nambeesan S."/>
            <person name="Nguyen T."/>
            <person name="Pegot-Espagnet P."/>
            <person name="Pouilly N."/>
            <person name="Raftis F."/>
            <person name="Sallet E."/>
            <person name="Schiex T."/>
            <person name="Thomas J."/>
            <person name="Vandecasteele C."/>
            <person name="Vares D."/>
            <person name="Vear F."/>
            <person name="Vautrin S."/>
            <person name="Crespi M."/>
            <person name="Mangin B."/>
            <person name="Burke J.M."/>
            <person name="Salse J."/>
            <person name="Munos S."/>
            <person name="Vincourt P."/>
            <person name="Rieseberg L.H."/>
            <person name="Langlade N.B."/>
        </authorList>
    </citation>
    <scope>NUCLEOTIDE SEQUENCE</scope>
    <source>
        <tissue evidence="2">Leaves</tissue>
    </source>
</reference>
<dbReference type="Pfam" id="PF13966">
    <property type="entry name" value="zf-RVT"/>
    <property type="match status" value="1"/>
</dbReference>
<dbReference type="Proteomes" id="UP000215914">
    <property type="component" value="Unassembled WGS sequence"/>
</dbReference>
<feature type="domain" description="Reverse transcriptase zinc-binding" evidence="1">
    <location>
        <begin position="1"/>
        <end position="64"/>
    </location>
</feature>
<dbReference type="GO" id="GO:0003964">
    <property type="term" value="F:RNA-directed DNA polymerase activity"/>
    <property type="evidence" value="ECO:0007669"/>
    <property type="project" value="UniProtKB-KW"/>
</dbReference>
<evidence type="ECO:0000313" key="3">
    <source>
        <dbReference type="Proteomes" id="UP000215914"/>
    </source>
</evidence>
<proteinExistence type="predicted"/>
<name>A0A9K3DEP0_HELAN</name>
<organism evidence="2 3">
    <name type="scientific">Helianthus annuus</name>
    <name type="common">Common sunflower</name>
    <dbReference type="NCBI Taxonomy" id="4232"/>
    <lineage>
        <taxon>Eukaryota</taxon>
        <taxon>Viridiplantae</taxon>
        <taxon>Streptophyta</taxon>
        <taxon>Embryophyta</taxon>
        <taxon>Tracheophyta</taxon>
        <taxon>Spermatophyta</taxon>
        <taxon>Magnoliopsida</taxon>
        <taxon>eudicotyledons</taxon>
        <taxon>Gunneridae</taxon>
        <taxon>Pentapetalae</taxon>
        <taxon>asterids</taxon>
        <taxon>campanulids</taxon>
        <taxon>Asterales</taxon>
        <taxon>Asteraceae</taxon>
        <taxon>Asteroideae</taxon>
        <taxon>Heliantheae alliance</taxon>
        <taxon>Heliantheae</taxon>
        <taxon>Helianthus</taxon>
    </lineage>
</organism>
<dbReference type="InterPro" id="IPR026960">
    <property type="entry name" value="RVT-Znf"/>
</dbReference>
<keyword evidence="2" id="KW-0548">Nucleotidyltransferase</keyword>
<comment type="caution">
    <text evidence="2">The sequence shown here is derived from an EMBL/GenBank/DDBJ whole genome shotgun (WGS) entry which is preliminary data.</text>
</comment>
<dbReference type="PANTHER" id="PTHR33116:SF78">
    <property type="entry name" value="OS12G0587133 PROTEIN"/>
    <property type="match status" value="1"/>
</dbReference>
<dbReference type="AlphaFoldDB" id="A0A9K3DEP0"/>
<gene>
    <name evidence="2" type="ORF">HanXRQr2_Chr17g0780301</name>
</gene>
<keyword evidence="3" id="KW-1185">Reference proteome</keyword>
<evidence type="ECO:0000313" key="2">
    <source>
        <dbReference type="EMBL" id="KAF5753453.1"/>
    </source>
</evidence>
<evidence type="ECO:0000259" key="1">
    <source>
        <dbReference type="Pfam" id="PF13966"/>
    </source>
</evidence>
<reference evidence="2" key="2">
    <citation type="submission" date="2020-06" db="EMBL/GenBank/DDBJ databases">
        <title>Helianthus annuus Genome sequencing and assembly Release 2.</title>
        <authorList>
            <person name="Gouzy J."/>
            <person name="Langlade N."/>
            <person name="Munos S."/>
        </authorList>
    </citation>
    <scope>NUCLEOTIDE SEQUENCE</scope>
    <source>
        <tissue evidence="2">Leaves</tissue>
    </source>
</reference>
<dbReference type="Gramene" id="mRNA:HanXRQr2_Chr17g0780301">
    <property type="protein sequence ID" value="CDS:HanXRQr2_Chr17g0780301.1"/>
    <property type="gene ID" value="HanXRQr2_Chr17g0780301"/>
</dbReference>
<protein>
    <submittedName>
        <fullName evidence="2">Reverse transcriptase zinc-binding domain-containing protein</fullName>
    </submittedName>
</protein>
<dbReference type="PANTHER" id="PTHR33116">
    <property type="entry name" value="REVERSE TRANSCRIPTASE ZINC-BINDING DOMAIN-CONTAINING PROTEIN-RELATED-RELATED"/>
    <property type="match status" value="1"/>
</dbReference>
<sequence length="147" mass="17130">MWTNWVPLKCNIHAWRAETHRLPTRIELEKRNICVGSTTCVLCEQGSDSTLYLVTACILTAEIWWRIASWCKIPFFFFFFFAFDIRDLLNIYKGAEGGSRDRKIVHGIAVVTLWSIWLARNDKLFNGKNAKVMKVAHNIKSRSFFLV</sequence>
<dbReference type="EMBL" id="MNCJ02000332">
    <property type="protein sequence ID" value="KAF5753453.1"/>
    <property type="molecule type" value="Genomic_DNA"/>
</dbReference>
<keyword evidence="2" id="KW-0808">Transferase</keyword>
<accession>A0A9K3DEP0</accession>